<dbReference type="PANTHER" id="PTHR42796">
    <property type="entry name" value="FUMARYLACETOACETATE HYDROLASE DOMAIN-CONTAINING PROTEIN 2A-RELATED"/>
    <property type="match status" value="1"/>
</dbReference>
<feature type="domain" description="Fumarylacetoacetase-like C-terminal" evidence="4">
    <location>
        <begin position="82"/>
        <end position="272"/>
    </location>
</feature>
<dbReference type="InterPro" id="IPR011234">
    <property type="entry name" value="Fumarylacetoacetase-like_C"/>
</dbReference>
<keyword evidence="6" id="KW-0378">Hydrolase</keyword>
<sequence>MFFKFATVVIVLMALPFQTLAQSSEKSSHYVRYEYLGETHYGVLLGEEVRQLRAGIFPLSEMTDKKLALDDIKLLPPSDAGKVFAVGMNFASHIASASKAPPPMFLKLPSSLTGHEQVITVPKDAGNVHFEGELVLMIGKQAKNISEQEAGEHIFGVSAGNDLTERSWQGSDLQWMRSKASDGFGPVGPSVVTGLDWNNLLLTTRLNGEIVQQENTNHMIHKPEKVVSYLSQYFTLEPGDMIFMGTPGRTSALNHGDEVSVEIEGVGLLRNLIEWP</sequence>
<dbReference type="InterPro" id="IPR018833">
    <property type="entry name" value="Rv2993c-like_N"/>
</dbReference>
<keyword evidence="3" id="KW-0732">Signal</keyword>
<dbReference type="Proteomes" id="UP001597294">
    <property type="component" value="Unassembled WGS sequence"/>
</dbReference>
<accession>A0ABW5BL20</accession>
<evidence type="ECO:0000259" key="5">
    <source>
        <dbReference type="Pfam" id="PF10370"/>
    </source>
</evidence>
<comment type="caution">
    <text evidence="6">The sequence shown here is derived from an EMBL/GenBank/DDBJ whole genome shotgun (WGS) entry which is preliminary data.</text>
</comment>
<organism evidence="6 7">
    <name type="scientific">Kiloniella antarctica</name>
    <dbReference type="NCBI Taxonomy" id="1550907"/>
    <lineage>
        <taxon>Bacteria</taxon>
        <taxon>Pseudomonadati</taxon>
        <taxon>Pseudomonadota</taxon>
        <taxon>Alphaproteobacteria</taxon>
        <taxon>Rhodospirillales</taxon>
        <taxon>Kiloniellaceae</taxon>
        <taxon>Kiloniella</taxon>
    </lineage>
</organism>
<comment type="similarity">
    <text evidence="1">Belongs to the FAH family.</text>
</comment>
<feature type="domain" description="Rv2993c-like N-terminal" evidence="5">
    <location>
        <begin position="29"/>
        <end position="77"/>
    </location>
</feature>
<dbReference type="RefSeq" id="WP_380250355.1">
    <property type="nucleotide sequence ID" value="NZ_JBHUII010000004.1"/>
</dbReference>
<protein>
    <submittedName>
        <fullName evidence="6">Fumarylacetoacetate hydrolase family protein</fullName>
        <ecNumber evidence="6">3.7.-.-</ecNumber>
    </submittedName>
</protein>
<feature type="signal peptide" evidence="3">
    <location>
        <begin position="1"/>
        <end position="21"/>
    </location>
</feature>
<evidence type="ECO:0000256" key="3">
    <source>
        <dbReference type="SAM" id="SignalP"/>
    </source>
</evidence>
<dbReference type="InterPro" id="IPR036663">
    <property type="entry name" value="Fumarylacetoacetase_C_sf"/>
</dbReference>
<dbReference type="InterPro" id="IPR051121">
    <property type="entry name" value="FAH"/>
</dbReference>
<keyword evidence="7" id="KW-1185">Reference proteome</keyword>
<gene>
    <name evidence="6" type="ORF">ACFSKO_08230</name>
</gene>
<proteinExistence type="inferred from homology"/>
<dbReference type="Pfam" id="PF10370">
    <property type="entry name" value="Rv2993c-like_N"/>
    <property type="match status" value="1"/>
</dbReference>
<evidence type="ECO:0000256" key="2">
    <source>
        <dbReference type="ARBA" id="ARBA00022723"/>
    </source>
</evidence>
<evidence type="ECO:0000259" key="4">
    <source>
        <dbReference type="Pfam" id="PF01557"/>
    </source>
</evidence>
<feature type="chain" id="PRO_5047541775" evidence="3">
    <location>
        <begin position="22"/>
        <end position="276"/>
    </location>
</feature>
<dbReference type="GO" id="GO:0016787">
    <property type="term" value="F:hydrolase activity"/>
    <property type="evidence" value="ECO:0007669"/>
    <property type="project" value="UniProtKB-KW"/>
</dbReference>
<evidence type="ECO:0000256" key="1">
    <source>
        <dbReference type="ARBA" id="ARBA00010211"/>
    </source>
</evidence>
<dbReference type="SUPFAM" id="SSF56529">
    <property type="entry name" value="FAH"/>
    <property type="match status" value="1"/>
</dbReference>
<keyword evidence="2" id="KW-0479">Metal-binding</keyword>
<dbReference type="Pfam" id="PF01557">
    <property type="entry name" value="FAA_hydrolase"/>
    <property type="match status" value="1"/>
</dbReference>
<dbReference type="EC" id="3.7.-.-" evidence="6"/>
<name>A0ABW5BL20_9PROT</name>
<dbReference type="Gene3D" id="3.90.850.10">
    <property type="entry name" value="Fumarylacetoacetase-like, C-terminal domain"/>
    <property type="match status" value="1"/>
</dbReference>
<dbReference type="EMBL" id="JBHUII010000004">
    <property type="protein sequence ID" value="MFD2205593.1"/>
    <property type="molecule type" value="Genomic_DNA"/>
</dbReference>
<reference evidence="7" key="1">
    <citation type="journal article" date="2019" name="Int. J. Syst. Evol. Microbiol.">
        <title>The Global Catalogue of Microorganisms (GCM) 10K type strain sequencing project: providing services to taxonomists for standard genome sequencing and annotation.</title>
        <authorList>
            <consortium name="The Broad Institute Genomics Platform"/>
            <consortium name="The Broad Institute Genome Sequencing Center for Infectious Disease"/>
            <person name="Wu L."/>
            <person name="Ma J."/>
        </authorList>
    </citation>
    <scope>NUCLEOTIDE SEQUENCE [LARGE SCALE GENOMIC DNA]</scope>
    <source>
        <strain evidence="7">CGMCC 4.7192</strain>
    </source>
</reference>
<dbReference type="PANTHER" id="PTHR42796:SF4">
    <property type="entry name" value="FUMARYLACETOACETATE HYDROLASE DOMAIN-CONTAINING PROTEIN 2A"/>
    <property type="match status" value="1"/>
</dbReference>
<evidence type="ECO:0000313" key="7">
    <source>
        <dbReference type="Proteomes" id="UP001597294"/>
    </source>
</evidence>
<evidence type="ECO:0000313" key="6">
    <source>
        <dbReference type="EMBL" id="MFD2205593.1"/>
    </source>
</evidence>